<name>A0ABR2Q3U0_9ROSI</name>
<dbReference type="Proteomes" id="UP001396334">
    <property type="component" value="Unassembled WGS sequence"/>
</dbReference>
<evidence type="ECO:0000313" key="2">
    <source>
        <dbReference type="Proteomes" id="UP001396334"/>
    </source>
</evidence>
<dbReference type="EMBL" id="JBBPBN010000046">
    <property type="protein sequence ID" value="KAK8995348.1"/>
    <property type="molecule type" value="Genomic_DNA"/>
</dbReference>
<proteinExistence type="predicted"/>
<comment type="caution">
    <text evidence="1">The sequence shown here is derived from an EMBL/GenBank/DDBJ whole genome shotgun (WGS) entry which is preliminary data.</text>
</comment>
<reference evidence="1 2" key="1">
    <citation type="journal article" date="2024" name="G3 (Bethesda)">
        <title>Genome assembly of Hibiscus sabdariffa L. provides insights into metabolisms of medicinal natural products.</title>
        <authorList>
            <person name="Kim T."/>
        </authorList>
    </citation>
    <scope>NUCLEOTIDE SEQUENCE [LARGE SCALE GENOMIC DNA]</scope>
    <source>
        <strain evidence="1">TK-2024</strain>
        <tissue evidence="1">Old leaves</tissue>
    </source>
</reference>
<accession>A0ABR2Q3U0</accession>
<protein>
    <submittedName>
        <fullName evidence="1">Uncharacterized protein</fullName>
    </submittedName>
</protein>
<organism evidence="1 2">
    <name type="scientific">Hibiscus sabdariffa</name>
    <name type="common">roselle</name>
    <dbReference type="NCBI Taxonomy" id="183260"/>
    <lineage>
        <taxon>Eukaryota</taxon>
        <taxon>Viridiplantae</taxon>
        <taxon>Streptophyta</taxon>
        <taxon>Embryophyta</taxon>
        <taxon>Tracheophyta</taxon>
        <taxon>Spermatophyta</taxon>
        <taxon>Magnoliopsida</taxon>
        <taxon>eudicotyledons</taxon>
        <taxon>Gunneridae</taxon>
        <taxon>Pentapetalae</taxon>
        <taxon>rosids</taxon>
        <taxon>malvids</taxon>
        <taxon>Malvales</taxon>
        <taxon>Malvaceae</taxon>
        <taxon>Malvoideae</taxon>
        <taxon>Hibiscus</taxon>
    </lineage>
</organism>
<keyword evidence="2" id="KW-1185">Reference proteome</keyword>
<evidence type="ECO:0000313" key="1">
    <source>
        <dbReference type="EMBL" id="KAK8995348.1"/>
    </source>
</evidence>
<sequence length="123" mass="13905">MESSVEHVLRSCPIVASIWSRVVRPSKLQEFNALPFDVCSRRDDATLSWTRILLSRRICSIDALEWRLSSACARVKLETGNVEVGKIILGALKALPENGMVEGIHDMLSREWCITVNRVPRDE</sequence>
<gene>
    <name evidence="1" type="ORF">V6N11_069785</name>
</gene>